<evidence type="ECO:0000256" key="4">
    <source>
        <dbReference type="ARBA" id="ARBA00022989"/>
    </source>
</evidence>
<feature type="compositionally biased region" description="Basic and acidic residues" evidence="7">
    <location>
        <begin position="304"/>
        <end position="314"/>
    </location>
</feature>
<keyword evidence="3" id="KW-0256">Endoplasmic reticulum</keyword>
<dbReference type="GO" id="GO:0006629">
    <property type="term" value="P:lipid metabolic process"/>
    <property type="evidence" value="ECO:0007669"/>
    <property type="project" value="UniProtKB-KW"/>
</dbReference>
<dbReference type="CDD" id="cd23995">
    <property type="entry name" value="Seipin_BSCL2_like"/>
    <property type="match status" value="1"/>
</dbReference>
<gene>
    <name evidence="9" type="ORF">H2200_005294</name>
</gene>
<accession>A0AA39CJG5</accession>
<keyword evidence="6 8" id="KW-0472">Membrane</keyword>
<sequence length="442" mass="48520">MADAGYYDEDEDSLLRQAVTLSLTPLRILTSRPAIKAYLSTILFVTTSTILLTVSSTAYAFFYYNYIPQINLEKVLYLQYGSAAGGAVQRPYPYATTALDTTALISGQAYDVEVKLDMPRSEINLAAGNFMLDLSLLAPKSLAPEAMLGWLGNSSALQTEDVLHRSRRPAILPYASSILKLSHTVLHLPWHLLGVRDLDRSVMVVPMFEMLTFARGSKNVPTHARLEVQSESVLQVYDARLAFRAKFQGLRWAVYNYRVASFLLFTTLFYLVSVTTLAIGWALISRLWADRNAGAERLRIKTEGDRTKSIKAEGGEPSSAATPKVKTEEDTESSAHGGLSLANVSDTPAQYPTSRGRQPLSYSGQPVSAEATTRSGNAEEERLRSPMGADEAADDEDEGDLLEEEEDIRGRPFDSGIGTSMESEHTGAGVVRRRSSRGSGKR</sequence>
<evidence type="ECO:0000256" key="7">
    <source>
        <dbReference type="SAM" id="MobiDB-lite"/>
    </source>
</evidence>
<evidence type="ECO:0008006" key="11">
    <source>
        <dbReference type="Google" id="ProtNLM"/>
    </source>
</evidence>
<reference evidence="9" key="1">
    <citation type="submission" date="2022-10" db="EMBL/GenBank/DDBJ databases">
        <title>Culturing micro-colonial fungi from biological soil crusts in the Mojave desert and describing Neophaeococcomyces mojavensis, and introducing the new genera and species Taxawa tesnikishii.</title>
        <authorList>
            <person name="Kurbessoian T."/>
            <person name="Stajich J.E."/>
        </authorList>
    </citation>
    <scope>NUCLEOTIDE SEQUENCE</scope>
    <source>
        <strain evidence="9">TK_41</strain>
    </source>
</reference>
<keyword evidence="5" id="KW-0443">Lipid metabolism</keyword>
<organism evidence="9 10">
    <name type="scientific">Cladophialophora chaetospira</name>
    <dbReference type="NCBI Taxonomy" id="386627"/>
    <lineage>
        <taxon>Eukaryota</taxon>
        <taxon>Fungi</taxon>
        <taxon>Dikarya</taxon>
        <taxon>Ascomycota</taxon>
        <taxon>Pezizomycotina</taxon>
        <taxon>Eurotiomycetes</taxon>
        <taxon>Chaetothyriomycetidae</taxon>
        <taxon>Chaetothyriales</taxon>
        <taxon>Herpotrichiellaceae</taxon>
        <taxon>Cladophialophora</taxon>
    </lineage>
</organism>
<feature type="compositionally biased region" description="Polar residues" evidence="7">
    <location>
        <begin position="342"/>
        <end position="376"/>
    </location>
</feature>
<feature type="region of interest" description="Disordered" evidence="7">
    <location>
        <begin position="304"/>
        <end position="442"/>
    </location>
</feature>
<proteinExistence type="predicted"/>
<dbReference type="GO" id="GO:0005789">
    <property type="term" value="C:endoplasmic reticulum membrane"/>
    <property type="evidence" value="ECO:0007669"/>
    <property type="project" value="UniProtKB-SubCell"/>
</dbReference>
<dbReference type="PANTHER" id="PTHR21212:SF0">
    <property type="entry name" value="SEIPIN"/>
    <property type="match status" value="1"/>
</dbReference>
<dbReference type="Pfam" id="PF06775">
    <property type="entry name" value="Seipin"/>
    <property type="match status" value="1"/>
</dbReference>
<dbReference type="Proteomes" id="UP001172673">
    <property type="component" value="Unassembled WGS sequence"/>
</dbReference>
<name>A0AA39CJG5_9EURO</name>
<dbReference type="GO" id="GO:0140042">
    <property type="term" value="P:lipid droplet formation"/>
    <property type="evidence" value="ECO:0007669"/>
    <property type="project" value="UniProtKB-ARBA"/>
</dbReference>
<evidence type="ECO:0000256" key="2">
    <source>
        <dbReference type="ARBA" id="ARBA00022692"/>
    </source>
</evidence>
<evidence type="ECO:0000256" key="8">
    <source>
        <dbReference type="SAM" id="Phobius"/>
    </source>
</evidence>
<comment type="caution">
    <text evidence="9">The sequence shown here is derived from an EMBL/GenBank/DDBJ whole genome shotgun (WGS) entry which is preliminary data.</text>
</comment>
<dbReference type="EMBL" id="JAPDRK010000007">
    <property type="protein sequence ID" value="KAJ9610517.1"/>
    <property type="molecule type" value="Genomic_DNA"/>
</dbReference>
<evidence type="ECO:0000313" key="9">
    <source>
        <dbReference type="EMBL" id="KAJ9610517.1"/>
    </source>
</evidence>
<dbReference type="PANTHER" id="PTHR21212">
    <property type="entry name" value="BERNARDINELLI-SEIP CONGENITAL LIPODYSTROPHY 2 HOMOLOG BSCL2 PROTEIN"/>
    <property type="match status" value="1"/>
</dbReference>
<dbReference type="AlphaFoldDB" id="A0AA39CJG5"/>
<evidence type="ECO:0000256" key="5">
    <source>
        <dbReference type="ARBA" id="ARBA00023098"/>
    </source>
</evidence>
<feature type="compositionally biased region" description="Acidic residues" evidence="7">
    <location>
        <begin position="391"/>
        <end position="407"/>
    </location>
</feature>
<evidence type="ECO:0000256" key="6">
    <source>
        <dbReference type="ARBA" id="ARBA00023136"/>
    </source>
</evidence>
<evidence type="ECO:0000313" key="10">
    <source>
        <dbReference type="Proteomes" id="UP001172673"/>
    </source>
</evidence>
<protein>
    <recommendedName>
        <fullName evidence="11">Adipose-regulatory protein-domain-containing protein</fullName>
    </recommendedName>
</protein>
<keyword evidence="2 8" id="KW-0812">Transmembrane</keyword>
<keyword evidence="10" id="KW-1185">Reference proteome</keyword>
<feature type="compositionally biased region" description="Basic residues" evidence="7">
    <location>
        <begin position="431"/>
        <end position="442"/>
    </location>
</feature>
<dbReference type="InterPro" id="IPR009617">
    <property type="entry name" value="Seipin"/>
</dbReference>
<evidence type="ECO:0000256" key="3">
    <source>
        <dbReference type="ARBA" id="ARBA00022824"/>
    </source>
</evidence>
<evidence type="ECO:0000256" key="1">
    <source>
        <dbReference type="ARBA" id="ARBA00004477"/>
    </source>
</evidence>
<feature type="transmembrane region" description="Helical" evidence="8">
    <location>
        <begin position="262"/>
        <end position="284"/>
    </location>
</feature>
<feature type="transmembrane region" description="Helical" evidence="8">
    <location>
        <begin position="37"/>
        <end position="64"/>
    </location>
</feature>
<comment type="subcellular location">
    <subcellularLocation>
        <location evidence="1">Endoplasmic reticulum membrane</location>
        <topology evidence="1">Multi-pass membrane protein</topology>
    </subcellularLocation>
</comment>
<keyword evidence="4 8" id="KW-1133">Transmembrane helix</keyword>